<organism evidence="2 3">
    <name type="scientific">Niallia nealsonii</name>
    <dbReference type="NCBI Taxonomy" id="115979"/>
    <lineage>
        <taxon>Bacteria</taxon>
        <taxon>Bacillati</taxon>
        <taxon>Bacillota</taxon>
        <taxon>Bacilli</taxon>
        <taxon>Bacillales</taxon>
        <taxon>Bacillaceae</taxon>
        <taxon>Niallia</taxon>
    </lineage>
</organism>
<proteinExistence type="predicted"/>
<reference evidence="2 3" key="1">
    <citation type="journal article" date="2003" name="Int. J. Syst. Evol. Microbiol.">
        <title>Bacillus nealsonii sp. nov., isolated from a spacecraft-assembly facility, whose spores are gamma-radiation resistant.</title>
        <authorList>
            <person name="Venkateswaran K."/>
            <person name="Kempf M."/>
            <person name="Chen F."/>
            <person name="Satomi M."/>
            <person name="Nicholson W."/>
            <person name="Kern R."/>
        </authorList>
    </citation>
    <scope>NUCLEOTIDE SEQUENCE [LARGE SCALE GENOMIC DNA]</scope>
    <source>
        <strain evidence="2 3">FO-92</strain>
    </source>
</reference>
<protein>
    <submittedName>
        <fullName evidence="2">Uncharacterized protein</fullName>
    </submittedName>
</protein>
<keyword evidence="1" id="KW-0472">Membrane</keyword>
<feature type="transmembrane region" description="Helical" evidence="1">
    <location>
        <begin position="125"/>
        <end position="148"/>
    </location>
</feature>
<name>A0A2N0Z1R0_9BACI</name>
<comment type="caution">
    <text evidence="2">The sequence shown here is derived from an EMBL/GenBank/DDBJ whole genome shotgun (WGS) entry which is preliminary data.</text>
</comment>
<dbReference type="Proteomes" id="UP000233375">
    <property type="component" value="Unassembled WGS sequence"/>
</dbReference>
<evidence type="ECO:0000313" key="2">
    <source>
        <dbReference type="EMBL" id="PKG23446.1"/>
    </source>
</evidence>
<evidence type="ECO:0000256" key="1">
    <source>
        <dbReference type="SAM" id="Phobius"/>
    </source>
</evidence>
<evidence type="ECO:0000313" key="3">
    <source>
        <dbReference type="Proteomes" id="UP000233375"/>
    </source>
</evidence>
<accession>A0A2N0Z1R0</accession>
<dbReference type="RefSeq" id="WP_101177387.1">
    <property type="nucleotide sequence ID" value="NZ_PISE01000023.1"/>
</dbReference>
<dbReference type="EMBL" id="PISE01000023">
    <property type="protein sequence ID" value="PKG23446.1"/>
    <property type="molecule type" value="Genomic_DNA"/>
</dbReference>
<feature type="transmembrane region" description="Helical" evidence="1">
    <location>
        <begin position="61"/>
        <end position="81"/>
    </location>
</feature>
<dbReference type="AlphaFoldDB" id="A0A2N0Z1R0"/>
<keyword evidence="3" id="KW-1185">Reference proteome</keyword>
<keyword evidence="1" id="KW-0812">Transmembrane</keyword>
<dbReference type="OrthoDB" id="2627420at2"/>
<sequence length="160" mass="19598">MIGLLIVVALFNFLAIKLNKRLNANRVLHIWMFTSTFQLLFDMFVDFKYLGYWYFTKEIDWISILYIIFLVQPVNIIFLNYYPFKKKIHSRVIFILGFNVLILLYEKIALLPEPWGYFHYGWWKIWYSAIINPILLISLILYYHYIVYLEQKIIRHSRIQ</sequence>
<keyword evidence="1" id="KW-1133">Transmembrane helix</keyword>
<feature type="transmembrane region" description="Helical" evidence="1">
    <location>
        <begin position="88"/>
        <end position="105"/>
    </location>
</feature>
<gene>
    <name evidence="2" type="ORF">CWS01_11705</name>
</gene>